<proteinExistence type="predicted"/>
<dbReference type="AlphaFoldDB" id="A0AAN9XLH7"/>
<feature type="compositionally biased region" description="Basic and acidic residues" evidence="1">
    <location>
        <begin position="235"/>
        <end position="250"/>
    </location>
</feature>
<dbReference type="SUPFAM" id="SSF46565">
    <property type="entry name" value="Chaperone J-domain"/>
    <property type="match status" value="1"/>
</dbReference>
<evidence type="ECO:0000256" key="1">
    <source>
        <dbReference type="SAM" id="MobiDB-lite"/>
    </source>
</evidence>
<feature type="domain" description="J" evidence="2">
    <location>
        <begin position="67"/>
        <end position="131"/>
    </location>
</feature>
<gene>
    <name evidence="3" type="ORF">VNO78_18424</name>
</gene>
<keyword evidence="4" id="KW-1185">Reference proteome</keyword>
<dbReference type="PANTHER" id="PTHR45089">
    <property type="entry name" value="DNAJ HEAT SHOCK AMINO-TERMINAL DOMAIN PROTEIN-RELATED"/>
    <property type="match status" value="1"/>
</dbReference>
<feature type="compositionally biased region" description="Polar residues" evidence="1">
    <location>
        <begin position="779"/>
        <end position="791"/>
    </location>
</feature>
<dbReference type="SMART" id="SM00271">
    <property type="entry name" value="DnaJ"/>
    <property type="match status" value="1"/>
</dbReference>
<evidence type="ECO:0000313" key="3">
    <source>
        <dbReference type="EMBL" id="KAK7397257.1"/>
    </source>
</evidence>
<evidence type="ECO:0000313" key="4">
    <source>
        <dbReference type="Proteomes" id="UP001386955"/>
    </source>
</evidence>
<feature type="compositionally biased region" description="Basic and acidic residues" evidence="1">
    <location>
        <begin position="282"/>
        <end position="292"/>
    </location>
</feature>
<dbReference type="InterPro" id="IPR024593">
    <property type="entry name" value="DUF3444"/>
</dbReference>
<dbReference type="Gene3D" id="1.10.287.110">
    <property type="entry name" value="DnaJ domain"/>
    <property type="match status" value="1"/>
</dbReference>
<dbReference type="InterPro" id="IPR056988">
    <property type="entry name" value="Zn_ribbon_pln"/>
</dbReference>
<name>A0AAN9XLH7_PSOTE</name>
<feature type="region of interest" description="Disordered" evidence="1">
    <location>
        <begin position="742"/>
        <end position="851"/>
    </location>
</feature>
<dbReference type="InterPro" id="IPR036869">
    <property type="entry name" value="J_dom_sf"/>
</dbReference>
<feature type="compositionally biased region" description="Basic and acidic residues" evidence="1">
    <location>
        <begin position="338"/>
        <end position="351"/>
    </location>
</feature>
<sequence length="1073" mass="120630">MECNKDEAMRAKQIAENKMQSGDFQGGLKFAVKAQRLFPEIQNIVQILTVCQVHCAAQKKHSGSEMDWYEILQIQQSDDEATIKKQYRKLALLLHPDKNKAAGAEAAFKLIGEANRVLGDQTKRTLYDSKLGVPVGNTAAKVPPCHPNGNAFGMRCDGTARNYQNSFSSQSQGWNAYHRAENETFWTCCPHCNTRYEYFKTILNHTIRCQHCSKSFTAHDMGNHNVPPGYWSRFNNEKEPPKHASSKEASKSNGVKSSGRKQEGVSMSKRSAGIGAYSKAAKSRDDHVDAGVKKAGVGMPNSTNAKAKASQAPTKIGLKRARQSESDDDDNKTGNGKGMKDTKVREDRVDPNSRFSRKKQHVLHTETDKDVDFGNSSKRPRHNESFTTPEEEKRKVPTTAGMANQNGEIRNKASAPPEETVLRNTTKAEQTNVLKKEASNSGLNDGKSKADNCSPLKSNLPPSSEICCPDPDFSDFERDKAEDCFAVNQIWAVFDTTDSMPRFYAVIKKVYSPFKLRITWLEPDSNDQSEINWHVAGLPVSCGNFRLGHSQITSDRFMFSHQMHCIKGSDTSTYLVYPKKGETWAVFRHWDLGWSSNPENHSEYQFEYVEVLSDFDENDGINVACLGKLDGFVSLFQRTVLNGISLFCILPNELYKFSHRIPSYKMTGAEREDVPRGSFELDPAGLPNSLFEVGDPCLAKRDEVNCSHHEYSKCKVEQAVPNDSRLHKAKLRESIDAERVAQILRRSPRSSKKSKDNGQVSTSPYMVRKDNIDIGHGDNNPSEGNAAASQINERKVKTPQKHEKNNCREPLKARKSPRDLSKKNAQGDAGEWTTGKLTDNHSNKKNVKGSNIPQPVGASCYGFKKEKSQEMFQCGQIWAIYGDRDHMPDTYAQIKKVVFTPNFRLQVSMLEPCLPPNDLKRTISCGIFEVKRAKLQILSLSAFSHQLKVEPMVNSRYEIYPRKGEIWALYKDQNYELVSSNHSRGECHIVEVLADSDKSIQVVVLMPHSNSRTIFKAPRIQRSKTGVMEILREEVGIFSHQIPAFQHSENIHLRGCWELDPSSVPGFSNQQID</sequence>
<feature type="compositionally biased region" description="Polar residues" evidence="1">
    <location>
        <begin position="422"/>
        <end position="443"/>
    </location>
</feature>
<dbReference type="Pfam" id="PF23551">
    <property type="entry name" value="Zn_ribbon_20"/>
    <property type="match status" value="1"/>
</dbReference>
<dbReference type="Pfam" id="PF00226">
    <property type="entry name" value="DnaJ"/>
    <property type="match status" value="1"/>
</dbReference>
<feature type="compositionally biased region" description="Basic and acidic residues" evidence="1">
    <location>
        <begin position="792"/>
        <end position="822"/>
    </location>
</feature>
<evidence type="ECO:0000259" key="2">
    <source>
        <dbReference type="PROSITE" id="PS50076"/>
    </source>
</evidence>
<feature type="compositionally biased region" description="Basic and acidic residues" evidence="1">
    <location>
        <begin position="767"/>
        <end position="776"/>
    </location>
</feature>
<organism evidence="3 4">
    <name type="scientific">Psophocarpus tetragonolobus</name>
    <name type="common">Winged bean</name>
    <name type="synonym">Dolichos tetragonolobus</name>
    <dbReference type="NCBI Taxonomy" id="3891"/>
    <lineage>
        <taxon>Eukaryota</taxon>
        <taxon>Viridiplantae</taxon>
        <taxon>Streptophyta</taxon>
        <taxon>Embryophyta</taxon>
        <taxon>Tracheophyta</taxon>
        <taxon>Spermatophyta</taxon>
        <taxon>Magnoliopsida</taxon>
        <taxon>eudicotyledons</taxon>
        <taxon>Gunneridae</taxon>
        <taxon>Pentapetalae</taxon>
        <taxon>rosids</taxon>
        <taxon>fabids</taxon>
        <taxon>Fabales</taxon>
        <taxon>Fabaceae</taxon>
        <taxon>Papilionoideae</taxon>
        <taxon>50 kb inversion clade</taxon>
        <taxon>NPAAA clade</taxon>
        <taxon>indigoferoid/millettioid clade</taxon>
        <taxon>Phaseoleae</taxon>
        <taxon>Psophocarpus</taxon>
    </lineage>
</organism>
<dbReference type="Proteomes" id="UP001386955">
    <property type="component" value="Unassembled WGS sequence"/>
</dbReference>
<dbReference type="PANTHER" id="PTHR45089:SF42">
    <property type="entry name" value="J DOMAIN-CONTAINING PROTEIN"/>
    <property type="match status" value="1"/>
</dbReference>
<dbReference type="PROSITE" id="PS50076">
    <property type="entry name" value="DNAJ_2"/>
    <property type="match status" value="1"/>
</dbReference>
<dbReference type="CDD" id="cd06257">
    <property type="entry name" value="DnaJ"/>
    <property type="match status" value="1"/>
</dbReference>
<dbReference type="Pfam" id="PF11926">
    <property type="entry name" value="DUF3444"/>
    <property type="match status" value="2"/>
</dbReference>
<comment type="caution">
    <text evidence="3">The sequence shown here is derived from an EMBL/GenBank/DDBJ whole genome shotgun (WGS) entry which is preliminary data.</text>
</comment>
<feature type="compositionally biased region" description="Basic and acidic residues" evidence="1">
    <location>
        <begin position="363"/>
        <end position="372"/>
    </location>
</feature>
<accession>A0AAN9XLH7</accession>
<protein>
    <recommendedName>
        <fullName evidence="2">J domain-containing protein</fullName>
    </recommendedName>
</protein>
<dbReference type="PRINTS" id="PR00625">
    <property type="entry name" value="JDOMAIN"/>
</dbReference>
<feature type="region of interest" description="Disordered" evidence="1">
    <location>
        <begin position="229"/>
        <end position="457"/>
    </location>
</feature>
<dbReference type="InterPro" id="IPR001623">
    <property type="entry name" value="DnaJ_domain"/>
</dbReference>
<reference evidence="3 4" key="1">
    <citation type="submission" date="2024-01" db="EMBL/GenBank/DDBJ databases">
        <title>The genomes of 5 underutilized Papilionoideae crops provide insights into root nodulation and disease resistanc.</title>
        <authorList>
            <person name="Jiang F."/>
        </authorList>
    </citation>
    <scope>NUCLEOTIDE SEQUENCE [LARGE SCALE GENOMIC DNA]</scope>
    <source>
        <strain evidence="3">DUOXIRENSHENG_FW03</strain>
        <tissue evidence="3">Leaves</tissue>
    </source>
</reference>
<dbReference type="EMBL" id="JAYMYS010000004">
    <property type="protein sequence ID" value="KAK7397257.1"/>
    <property type="molecule type" value="Genomic_DNA"/>
</dbReference>